<gene>
    <name evidence="4" type="ORF">FHX37_3137</name>
</gene>
<dbReference type="SUPFAM" id="SSF52266">
    <property type="entry name" value="SGNH hydrolase"/>
    <property type="match status" value="1"/>
</dbReference>
<feature type="domain" description="SGNH hydrolase-type esterase" evidence="3">
    <location>
        <begin position="55"/>
        <end position="295"/>
    </location>
</feature>
<dbReference type="RefSeq" id="WP_246062304.1">
    <property type="nucleotide sequence ID" value="NZ_VFQC01000001.1"/>
</dbReference>
<feature type="active site" description="Nucleophile" evidence="1">
    <location>
        <position position="59"/>
    </location>
</feature>
<dbReference type="Gene3D" id="3.40.50.1110">
    <property type="entry name" value="SGNH hydrolase"/>
    <property type="match status" value="1"/>
</dbReference>
<keyword evidence="2" id="KW-1015">Disulfide bond</keyword>
<dbReference type="EMBL" id="VFQC01000001">
    <property type="protein sequence ID" value="TQN33138.1"/>
    <property type="molecule type" value="Genomic_DNA"/>
</dbReference>
<dbReference type="CDD" id="cd01823">
    <property type="entry name" value="SEST_like"/>
    <property type="match status" value="1"/>
</dbReference>
<dbReference type="GO" id="GO:0004806">
    <property type="term" value="F:triacylglycerol lipase activity"/>
    <property type="evidence" value="ECO:0007669"/>
    <property type="project" value="TreeGrafter"/>
</dbReference>
<name>A0A543NMS4_9ACTN</name>
<evidence type="ECO:0000313" key="5">
    <source>
        <dbReference type="Proteomes" id="UP000317422"/>
    </source>
</evidence>
<dbReference type="InterPro" id="IPR036514">
    <property type="entry name" value="SGNH_hydro_sf"/>
</dbReference>
<dbReference type="PANTHER" id="PTHR37981">
    <property type="entry name" value="LIPASE 2"/>
    <property type="match status" value="1"/>
</dbReference>
<dbReference type="GO" id="GO:0019433">
    <property type="term" value="P:triglyceride catabolic process"/>
    <property type="evidence" value="ECO:0007669"/>
    <property type="project" value="TreeGrafter"/>
</dbReference>
<comment type="caution">
    <text evidence="4">The sequence shown here is derived from an EMBL/GenBank/DDBJ whole genome shotgun (WGS) entry which is preliminary data.</text>
</comment>
<feature type="active site" evidence="1">
    <location>
        <position position="288"/>
    </location>
</feature>
<evidence type="ECO:0000313" key="4">
    <source>
        <dbReference type="EMBL" id="TQN33138.1"/>
    </source>
</evidence>
<proteinExistence type="predicted"/>
<evidence type="ECO:0000256" key="1">
    <source>
        <dbReference type="PIRSR" id="PIRSR637460-1"/>
    </source>
</evidence>
<protein>
    <submittedName>
        <fullName evidence="4">GDSL-like lipase/acylhydrolase family protein</fullName>
    </submittedName>
</protein>
<feature type="disulfide bond" evidence="2">
    <location>
        <begin position="220"/>
        <end position="267"/>
    </location>
</feature>
<feature type="disulfide bond" evidence="2">
    <location>
        <begin position="153"/>
        <end position="166"/>
    </location>
</feature>
<dbReference type="PANTHER" id="PTHR37981:SF1">
    <property type="entry name" value="SGNH HYDROLASE-TYPE ESTERASE DOMAIN-CONTAINING PROTEIN"/>
    <property type="match status" value="1"/>
</dbReference>
<keyword evidence="5" id="KW-1185">Reference proteome</keyword>
<dbReference type="InterPro" id="IPR013830">
    <property type="entry name" value="SGNH_hydro"/>
</dbReference>
<evidence type="ECO:0000256" key="2">
    <source>
        <dbReference type="PIRSR" id="PIRSR637460-2"/>
    </source>
</evidence>
<accession>A0A543NMS4</accession>
<feature type="disulfide bond" evidence="2">
    <location>
        <begin position="76"/>
        <end position="101"/>
    </location>
</feature>
<dbReference type="AlphaFoldDB" id="A0A543NMS4"/>
<reference evidence="4 5" key="1">
    <citation type="submission" date="2019-06" db="EMBL/GenBank/DDBJ databases">
        <title>Sequencing the genomes of 1000 actinobacteria strains.</title>
        <authorList>
            <person name="Klenk H.-P."/>
        </authorList>
    </citation>
    <scope>NUCLEOTIDE SEQUENCE [LARGE SCALE GENOMIC DNA]</scope>
    <source>
        <strain evidence="4 5">DSM 45015</strain>
    </source>
</reference>
<sequence>MPVTQHVLESSPNPRYRLPLRFSVAAVTVTGTAAMALAAAPPASASQDLGHRYVALGDSFTSGPFIVPHEGDPALCLRSQSNYPSLVADRVGAETFVDVSCAGATTEGMTEPQDLGLGTENPPQFDALTEDTTLVTVGIGGNDFGFGDVSLKCAALSGTDPHGAPCQEYYTDGGGDELADRIARTGDEVAEVLSGIRERSPEATVAVVGYLQLLPEDEGCWPRVPFAEGDVGYLDSVQSDLNAALEAEAEEAGMSYVDVFERGHDMCADSSDRWVEGIFPDKPAAPIHPNELGMEETASSVLETLGTGATAPLP</sequence>
<organism evidence="4 5">
    <name type="scientific">Haloactinospora alba</name>
    <dbReference type="NCBI Taxonomy" id="405555"/>
    <lineage>
        <taxon>Bacteria</taxon>
        <taxon>Bacillati</taxon>
        <taxon>Actinomycetota</taxon>
        <taxon>Actinomycetes</taxon>
        <taxon>Streptosporangiales</taxon>
        <taxon>Nocardiopsidaceae</taxon>
        <taxon>Haloactinospora</taxon>
    </lineage>
</organism>
<dbReference type="Pfam" id="PF13472">
    <property type="entry name" value="Lipase_GDSL_2"/>
    <property type="match status" value="1"/>
</dbReference>
<dbReference type="InterPro" id="IPR037460">
    <property type="entry name" value="SEST-like"/>
</dbReference>
<keyword evidence="4" id="KW-0378">Hydrolase</keyword>
<evidence type="ECO:0000259" key="3">
    <source>
        <dbReference type="Pfam" id="PF13472"/>
    </source>
</evidence>
<dbReference type="Proteomes" id="UP000317422">
    <property type="component" value="Unassembled WGS sequence"/>
</dbReference>